<comment type="caution">
    <text evidence="3">The sequence shown here is derived from an EMBL/GenBank/DDBJ whole genome shotgun (WGS) entry which is preliminary data.</text>
</comment>
<comment type="similarity">
    <text evidence="1">Belongs to the outer membrane factor (OMF) (TC 1.B.17) family.</text>
</comment>
<dbReference type="EMBL" id="JAKHSK010000038">
    <property type="protein sequence ID" value="MCL6220354.1"/>
    <property type="molecule type" value="Genomic_DNA"/>
</dbReference>
<keyword evidence="2" id="KW-0732">Signal</keyword>
<dbReference type="Pfam" id="PF02321">
    <property type="entry name" value="OEP"/>
    <property type="match status" value="2"/>
</dbReference>
<dbReference type="PANTHER" id="PTHR30203:SF23">
    <property type="entry name" value="OUTER MEMBRANE EFFLUX PROTEIN"/>
    <property type="match status" value="1"/>
</dbReference>
<gene>
    <name evidence="3" type="ORF">L1967_18850</name>
</gene>
<dbReference type="InterPro" id="IPR010131">
    <property type="entry name" value="MdtP/NodT-like"/>
</dbReference>
<protein>
    <submittedName>
        <fullName evidence="3">TolC family protein</fullName>
    </submittedName>
</protein>
<dbReference type="Gene3D" id="1.20.1600.10">
    <property type="entry name" value="Outer membrane efflux proteins (OEP)"/>
    <property type="match status" value="1"/>
</dbReference>
<dbReference type="RefSeq" id="WP_249603053.1">
    <property type="nucleotide sequence ID" value="NZ_JAKHSK010000038.1"/>
</dbReference>
<dbReference type="SUPFAM" id="SSF56954">
    <property type="entry name" value="Outer membrane efflux proteins (OEP)"/>
    <property type="match status" value="1"/>
</dbReference>
<dbReference type="Proteomes" id="UP001139521">
    <property type="component" value="Unassembled WGS sequence"/>
</dbReference>
<keyword evidence="4" id="KW-1185">Reference proteome</keyword>
<feature type="chain" id="PRO_5040775180" evidence="2">
    <location>
        <begin position="25"/>
        <end position="439"/>
    </location>
</feature>
<sequence>MKKRTLNPLILMFCCCLNVLQAQTQDTLVLDLEQAEHLLLKNNLSLLAQQLSIDIAEAEVIQAKVWPNPTLTVDEMNLWATDYQKRTGEAQPSLFGSESFGRYRQVSAQIEQVFETAGKRKKRIALAKVSAQKAQAYLEDFLLSLKTEFRKSIYAFRFHEGYTLMLQSQLTSLENIVKAYQKQYDQGNVNKAELIRLQASLLSIKDELIDEQKTLNERNEELVVMLNLPEGTRLSFHPVFQRDYNYQLPFNYTLNYLQEEALKNRPDIVLSNLEVKQTQQELSYEKAMAVPDLALSVGYDRGGNIMRDFIGVGFSIDLPFFDRNKGNIKKAQFAVEQQHYQNQHKLLEVREEVRRKYQNFLKAAQFFDDIDAEYIEGVDKTMEAYTEYFKLQNINIITYMDFLESYIDTKRTILENQQEYLDDLEELKYSTGLEINTPN</sequence>
<dbReference type="AlphaFoldDB" id="A0A9X2A4M6"/>
<dbReference type="GO" id="GO:0015562">
    <property type="term" value="F:efflux transmembrane transporter activity"/>
    <property type="evidence" value="ECO:0007669"/>
    <property type="project" value="InterPro"/>
</dbReference>
<evidence type="ECO:0000313" key="3">
    <source>
        <dbReference type="EMBL" id="MCL6220354.1"/>
    </source>
</evidence>
<dbReference type="PANTHER" id="PTHR30203">
    <property type="entry name" value="OUTER MEMBRANE CATION EFFLUX PROTEIN"/>
    <property type="match status" value="1"/>
</dbReference>
<evidence type="ECO:0000313" key="4">
    <source>
        <dbReference type="Proteomes" id="UP001139521"/>
    </source>
</evidence>
<evidence type="ECO:0000256" key="2">
    <source>
        <dbReference type="SAM" id="SignalP"/>
    </source>
</evidence>
<proteinExistence type="inferred from homology"/>
<organism evidence="3 4">
    <name type="scientific">Zunongwangia pacifica</name>
    <dbReference type="NCBI Taxonomy" id="2911062"/>
    <lineage>
        <taxon>Bacteria</taxon>
        <taxon>Pseudomonadati</taxon>
        <taxon>Bacteroidota</taxon>
        <taxon>Flavobacteriia</taxon>
        <taxon>Flavobacteriales</taxon>
        <taxon>Flavobacteriaceae</taxon>
        <taxon>Zunongwangia</taxon>
    </lineage>
</organism>
<evidence type="ECO:0000256" key="1">
    <source>
        <dbReference type="ARBA" id="ARBA00007613"/>
    </source>
</evidence>
<feature type="signal peptide" evidence="2">
    <location>
        <begin position="1"/>
        <end position="24"/>
    </location>
</feature>
<dbReference type="InterPro" id="IPR003423">
    <property type="entry name" value="OMP_efflux"/>
</dbReference>
<accession>A0A9X2A4M6</accession>
<reference evidence="3" key="1">
    <citation type="submission" date="2022-01" db="EMBL/GenBank/DDBJ databases">
        <title>Genome sequencing of Zunongwangia sp. M21534 genome.</title>
        <authorList>
            <person name="Chen Y."/>
            <person name="Dong C."/>
            <person name="Shao Z."/>
        </authorList>
    </citation>
    <scope>NUCLEOTIDE SEQUENCE</scope>
    <source>
        <strain evidence="3">MCCC M21534</strain>
    </source>
</reference>
<name>A0A9X2A4M6_9FLAO</name>